<feature type="signal peptide" evidence="7">
    <location>
        <begin position="1"/>
        <end position="20"/>
    </location>
</feature>
<dbReference type="InterPro" id="IPR050492">
    <property type="entry name" value="Bact_metal-bind_prot9"/>
</dbReference>
<evidence type="ECO:0000256" key="6">
    <source>
        <dbReference type="SAM" id="MobiDB-lite"/>
    </source>
</evidence>
<evidence type="ECO:0000313" key="8">
    <source>
        <dbReference type="EMBL" id="GAA3878454.1"/>
    </source>
</evidence>
<dbReference type="PANTHER" id="PTHR42953:SF1">
    <property type="entry name" value="METAL-BINDING PROTEIN HI_0362-RELATED"/>
    <property type="match status" value="1"/>
</dbReference>
<evidence type="ECO:0000256" key="4">
    <source>
        <dbReference type="ARBA" id="ARBA00022729"/>
    </source>
</evidence>
<sequence length="368" mass="37404">MLIKKLAIPALVVAAALTLAGCAGVGSTASTDAGGNSAGSAGGTLKVVATTTQVADFTRNILGDTAGVELTQLIKPNQSAHSFDPSVADLAALGQADVLVINGVGLEEWLDDAISASGFHGVTIDSDEGIEIGEDAAGNDTAHSDEAAEATHDDATHNDATHDDASADSDHDETHDHSGGNPHIWTAVANAEKMVGSIAAGLAQADAAHSDEFEANAAEYTAQLTTLDTWIHANIDAVPAAERLLVSNHDAFGYFTAAYGITYVGSVMPSFDDNAEPSAAAIDKLVALIKKTGVKAVFSEASINPKAADTIASEAQVAVYSGDDALYGDSLGPAGSDGATYITSQLHNVRLILESWGVTPTAVPAELG</sequence>
<feature type="compositionally biased region" description="Basic and acidic residues" evidence="6">
    <location>
        <begin position="142"/>
        <end position="178"/>
    </location>
</feature>
<dbReference type="PRINTS" id="PR00691">
    <property type="entry name" value="ADHESINB"/>
</dbReference>
<accession>A0ABP7KI05</accession>
<evidence type="ECO:0000256" key="7">
    <source>
        <dbReference type="SAM" id="SignalP"/>
    </source>
</evidence>
<dbReference type="PRINTS" id="PR00690">
    <property type="entry name" value="ADHESNFAMILY"/>
</dbReference>
<name>A0ABP7KI05_9MICO</name>
<protein>
    <submittedName>
        <fullName evidence="8">Zinc ABC transporter substrate-binding protein AztC</fullName>
    </submittedName>
</protein>
<reference evidence="9" key="1">
    <citation type="journal article" date="2019" name="Int. J. Syst. Evol. Microbiol.">
        <title>The Global Catalogue of Microorganisms (GCM) 10K type strain sequencing project: providing services to taxonomists for standard genome sequencing and annotation.</title>
        <authorList>
            <consortium name="The Broad Institute Genomics Platform"/>
            <consortium name="The Broad Institute Genome Sequencing Center for Infectious Disease"/>
            <person name="Wu L."/>
            <person name="Ma J."/>
        </authorList>
    </citation>
    <scope>NUCLEOTIDE SEQUENCE [LARGE SCALE GENOMIC DNA]</scope>
    <source>
        <strain evidence="9">JCM 17021</strain>
    </source>
</reference>
<comment type="caution">
    <text evidence="8">The sequence shown here is derived from an EMBL/GenBank/DDBJ whole genome shotgun (WGS) entry which is preliminary data.</text>
</comment>
<organism evidence="8 9">
    <name type="scientific">Leifsonia kafniensis</name>
    <dbReference type="NCBI Taxonomy" id="475957"/>
    <lineage>
        <taxon>Bacteria</taxon>
        <taxon>Bacillati</taxon>
        <taxon>Actinomycetota</taxon>
        <taxon>Actinomycetes</taxon>
        <taxon>Micrococcales</taxon>
        <taxon>Microbacteriaceae</taxon>
        <taxon>Leifsonia</taxon>
    </lineage>
</organism>
<dbReference type="Gene3D" id="3.40.50.1980">
    <property type="entry name" value="Nitrogenase molybdenum iron protein domain"/>
    <property type="match status" value="2"/>
</dbReference>
<feature type="region of interest" description="Disordered" evidence="6">
    <location>
        <begin position="134"/>
        <end position="183"/>
    </location>
</feature>
<dbReference type="SUPFAM" id="SSF53807">
    <property type="entry name" value="Helical backbone' metal receptor"/>
    <property type="match status" value="1"/>
</dbReference>
<dbReference type="PANTHER" id="PTHR42953">
    <property type="entry name" value="HIGH-AFFINITY ZINC UPTAKE SYSTEM PROTEIN ZNUA-RELATED"/>
    <property type="match status" value="1"/>
</dbReference>
<dbReference type="InterPro" id="IPR006129">
    <property type="entry name" value="AdhesinB"/>
</dbReference>
<keyword evidence="2 5" id="KW-0813">Transport</keyword>
<evidence type="ECO:0000313" key="9">
    <source>
        <dbReference type="Proteomes" id="UP001501803"/>
    </source>
</evidence>
<dbReference type="Proteomes" id="UP001501803">
    <property type="component" value="Unassembled WGS sequence"/>
</dbReference>
<evidence type="ECO:0000256" key="1">
    <source>
        <dbReference type="ARBA" id="ARBA00004196"/>
    </source>
</evidence>
<keyword evidence="3" id="KW-0479">Metal-binding</keyword>
<dbReference type="PROSITE" id="PS51257">
    <property type="entry name" value="PROKAR_LIPOPROTEIN"/>
    <property type="match status" value="1"/>
</dbReference>
<keyword evidence="4 7" id="KW-0732">Signal</keyword>
<dbReference type="Pfam" id="PF01297">
    <property type="entry name" value="ZnuA"/>
    <property type="match status" value="1"/>
</dbReference>
<evidence type="ECO:0000256" key="5">
    <source>
        <dbReference type="RuleBase" id="RU003512"/>
    </source>
</evidence>
<evidence type="ECO:0000256" key="3">
    <source>
        <dbReference type="ARBA" id="ARBA00022723"/>
    </source>
</evidence>
<evidence type="ECO:0000256" key="2">
    <source>
        <dbReference type="ARBA" id="ARBA00022448"/>
    </source>
</evidence>
<gene>
    <name evidence="8" type="primary">aztC</name>
    <name evidence="8" type="ORF">GCM10022381_21080</name>
</gene>
<comment type="subcellular location">
    <subcellularLocation>
        <location evidence="1">Cell envelope</location>
    </subcellularLocation>
</comment>
<feature type="chain" id="PRO_5045557479" evidence="7">
    <location>
        <begin position="21"/>
        <end position="368"/>
    </location>
</feature>
<comment type="similarity">
    <text evidence="5">Belongs to the bacterial solute-binding protein 9 family.</text>
</comment>
<proteinExistence type="inferred from homology"/>
<dbReference type="InterPro" id="IPR006128">
    <property type="entry name" value="Lipoprotein_PsaA-like"/>
</dbReference>
<dbReference type="RefSeq" id="WP_345065977.1">
    <property type="nucleotide sequence ID" value="NZ_BAABCN010000004.1"/>
</dbReference>
<keyword evidence="9" id="KW-1185">Reference proteome</keyword>
<dbReference type="EMBL" id="BAABCN010000004">
    <property type="protein sequence ID" value="GAA3878454.1"/>
    <property type="molecule type" value="Genomic_DNA"/>
</dbReference>
<dbReference type="InterPro" id="IPR006127">
    <property type="entry name" value="ZnuA-like"/>
</dbReference>